<dbReference type="OrthoDB" id="8587856at2"/>
<dbReference type="KEGG" id="aha:AHA_3599"/>
<proteinExistence type="predicted"/>
<dbReference type="EMBL" id="CP000462">
    <property type="protein sequence ID" value="ABK37404.1"/>
    <property type="molecule type" value="Genomic_DNA"/>
</dbReference>
<dbReference type="SUPFAM" id="SSF53850">
    <property type="entry name" value="Periplasmic binding protein-like II"/>
    <property type="match status" value="1"/>
</dbReference>
<dbReference type="Gene3D" id="3.40.190.10">
    <property type="entry name" value="Periplasmic binding protein-like II"/>
    <property type="match status" value="2"/>
</dbReference>
<dbReference type="eggNOG" id="COG0834">
    <property type="taxonomic scope" value="Bacteria"/>
</dbReference>
<protein>
    <submittedName>
        <fullName evidence="1">Uncharacterized protein</fullName>
    </submittedName>
</protein>
<organism evidence="1 2">
    <name type="scientific">Aeromonas hydrophila subsp. hydrophila (strain ATCC 7966 / DSM 30187 / BCRC 13018 / CCUG 14551 / JCM 1027 / KCTC 2358 / NCIMB 9240 / NCTC 8049)</name>
    <dbReference type="NCBI Taxonomy" id="380703"/>
    <lineage>
        <taxon>Bacteria</taxon>
        <taxon>Pseudomonadati</taxon>
        <taxon>Pseudomonadota</taxon>
        <taxon>Gammaproteobacteria</taxon>
        <taxon>Aeromonadales</taxon>
        <taxon>Aeromonadaceae</taxon>
        <taxon>Aeromonas</taxon>
    </lineage>
</organism>
<dbReference type="STRING" id="380703.AHA_3599"/>
<dbReference type="EnsemblBacteria" id="ABK37404">
    <property type="protein sequence ID" value="ABK37404"/>
    <property type="gene ID" value="AHA_3599"/>
</dbReference>
<dbReference type="Proteomes" id="UP000000756">
    <property type="component" value="Chromosome"/>
</dbReference>
<evidence type="ECO:0000313" key="1">
    <source>
        <dbReference type="EMBL" id="ABK37404.1"/>
    </source>
</evidence>
<dbReference type="AlphaFoldDB" id="A0KP68"/>
<dbReference type="HOGENOM" id="CLU_064076_1_2_6"/>
<reference evidence="1 2" key="1">
    <citation type="journal article" date="2006" name="J. Bacteriol.">
        <title>Genome sequence of Aeromonas hydrophila ATCC 7966T: jack of all trades.</title>
        <authorList>
            <person name="Seshadri R."/>
            <person name="Joseph S.W."/>
            <person name="Chopra A.K."/>
            <person name="Sha J."/>
            <person name="Shaw J."/>
            <person name="Graf J."/>
            <person name="Haft D."/>
            <person name="Wu M."/>
            <person name="Ren Q."/>
            <person name="Rosovitz M.J."/>
            <person name="Madupu R."/>
            <person name="Tallon L."/>
            <person name="Kim M."/>
            <person name="Jin S."/>
            <person name="Vuong H."/>
            <person name="Stine O.C."/>
            <person name="Ali A."/>
            <person name="Horneman A.J."/>
            <person name="Heidelberg J.F."/>
        </authorList>
    </citation>
    <scope>NUCLEOTIDE SEQUENCE [LARGE SCALE GENOMIC DNA]</scope>
    <source>
        <strain evidence="2">ATCC 7966 / DSM 30187 / BCRC 13018 / CCUG 14551 / JCM 1027 / KCTC 2358 / NCIMB 9240 / NCTC 8049</strain>
    </source>
</reference>
<evidence type="ECO:0000313" key="2">
    <source>
        <dbReference type="Proteomes" id="UP000000756"/>
    </source>
</evidence>
<name>A0KP68_AERHH</name>
<accession>A0KP68</accession>
<keyword evidence="2" id="KW-1185">Reference proteome</keyword>
<dbReference type="PATRIC" id="fig|380703.7.peg.3587"/>
<gene>
    <name evidence="1" type="ordered locus">AHA_3599</name>
</gene>
<sequence length="315" mass="35304">MERKIDTTWPNFFSCGQKNLVFTRPAPKISAVASSPTALNDNSLSLDGVDMTDGTDLPCHSLAQHGCTDVTHLTGYWMKWLLPWLLLPGLAQATQPPLTLLSHELPPFTHTSDGKLGGLAVQLVQEAQQEMGVDYPIKIYPLKRALALTRVEPGFALFVILRTPQREPQFKWVGPLFLNRVVIYQTRGSQPLTDLAQLRQLARVGVLLGNADDELLTREGYTNLVRCQTIEDAIERLMLGKIDAFPMGEQIMPAILAKMKFSPRSVVNSGLLLQENWLYIVFSKSEDDAVIARWQAAIDKVRDRHQQAQQPIRQP</sequence>
<dbReference type="PANTHER" id="PTHR38834:SF3">
    <property type="entry name" value="SOLUTE-BINDING PROTEIN FAMILY 3_N-TERMINAL DOMAIN-CONTAINING PROTEIN"/>
    <property type="match status" value="1"/>
</dbReference>
<dbReference type="PANTHER" id="PTHR38834">
    <property type="entry name" value="PERIPLASMIC SUBSTRATE BINDING PROTEIN FAMILY 3"/>
    <property type="match status" value="1"/>
</dbReference>